<dbReference type="Pfam" id="PF05050">
    <property type="entry name" value="Methyltransf_21"/>
    <property type="match status" value="1"/>
</dbReference>
<dbReference type="InterPro" id="IPR006342">
    <property type="entry name" value="FkbM_mtfrase"/>
</dbReference>
<dbReference type="PANTHER" id="PTHR34203">
    <property type="entry name" value="METHYLTRANSFERASE, FKBM FAMILY PROTEIN"/>
    <property type="match status" value="1"/>
</dbReference>
<comment type="caution">
    <text evidence="2">The sequence shown here is derived from an EMBL/GenBank/DDBJ whole genome shotgun (WGS) entry which is preliminary data.</text>
</comment>
<name>A0A7C5QVF6_9PROT</name>
<dbReference type="InterPro" id="IPR052514">
    <property type="entry name" value="SAM-dependent_MTase"/>
</dbReference>
<sequence>MKKTAPEFGTFALPLKREALRVRADKYGGSRFGRWMISWLRKRAFKGLPDPFDIEINHGLRLRVWPRTNRCEKRVFAGYQIWDTQEHKALADALSQSDTRGTFVFLDVGANVGLYSLFLEHEARKMSRDVRILAIEPDFTNRQRLEFNVTANESDIEIINTAISDRIGEAFLQGGTTNRGEVRMEADGETGQAVPLTTLNALCAAQNVKRIDAMKLDIEGQDLRALTAFFATAEPKLWPNLLILETGREATTPLLELCTTHGYDITARSGINSILKRK</sequence>
<organism evidence="2">
    <name type="scientific">Hellea balneolensis</name>
    <dbReference type="NCBI Taxonomy" id="287478"/>
    <lineage>
        <taxon>Bacteria</taxon>
        <taxon>Pseudomonadati</taxon>
        <taxon>Pseudomonadota</taxon>
        <taxon>Alphaproteobacteria</taxon>
        <taxon>Maricaulales</taxon>
        <taxon>Robiginitomaculaceae</taxon>
        <taxon>Hellea</taxon>
    </lineage>
</organism>
<dbReference type="NCBIfam" id="TIGR01444">
    <property type="entry name" value="fkbM_fam"/>
    <property type="match status" value="1"/>
</dbReference>
<dbReference type="AlphaFoldDB" id="A0A7C5QVF6"/>
<dbReference type="InterPro" id="IPR029063">
    <property type="entry name" value="SAM-dependent_MTases_sf"/>
</dbReference>
<accession>A0A7C5QVF6</accession>
<dbReference type="GO" id="GO:0008168">
    <property type="term" value="F:methyltransferase activity"/>
    <property type="evidence" value="ECO:0007669"/>
    <property type="project" value="UniProtKB-KW"/>
</dbReference>
<dbReference type="EMBL" id="DRMJ01000119">
    <property type="protein sequence ID" value="HHL42458.1"/>
    <property type="molecule type" value="Genomic_DNA"/>
</dbReference>
<dbReference type="Proteomes" id="UP000885830">
    <property type="component" value="Unassembled WGS sequence"/>
</dbReference>
<dbReference type="Gene3D" id="3.40.50.150">
    <property type="entry name" value="Vaccinia Virus protein VP39"/>
    <property type="match status" value="1"/>
</dbReference>
<dbReference type="GO" id="GO:0032259">
    <property type="term" value="P:methylation"/>
    <property type="evidence" value="ECO:0007669"/>
    <property type="project" value="UniProtKB-KW"/>
</dbReference>
<evidence type="ECO:0000259" key="1">
    <source>
        <dbReference type="Pfam" id="PF05050"/>
    </source>
</evidence>
<evidence type="ECO:0000313" key="2">
    <source>
        <dbReference type="EMBL" id="HHL42458.1"/>
    </source>
</evidence>
<dbReference type="SUPFAM" id="SSF53335">
    <property type="entry name" value="S-adenosyl-L-methionine-dependent methyltransferases"/>
    <property type="match status" value="1"/>
</dbReference>
<protein>
    <submittedName>
        <fullName evidence="2">FkbM family methyltransferase</fullName>
    </submittedName>
</protein>
<feature type="domain" description="Methyltransferase FkbM" evidence="1">
    <location>
        <begin position="107"/>
        <end position="227"/>
    </location>
</feature>
<keyword evidence="2" id="KW-0808">Transferase</keyword>
<gene>
    <name evidence="2" type="ORF">ENJ42_02475</name>
</gene>
<reference evidence="2" key="1">
    <citation type="journal article" date="2020" name="mSystems">
        <title>Genome- and Community-Level Interaction Insights into Carbon Utilization and Element Cycling Functions of Hydrothermarchaeota in Hydrothermal Sediment.</title>
        <authorList>
            <person name="Zhou Z."/>
            <person name="Liu Y."/>
            <person name="Xu W."/>
            <person name="Pan J."/>
            <person name="Luo Z.H."/>
            <person name="Li M."/>
        </authorList>
    </citation>
    <scope>NUCLEOTIDE SEQUENCE [LARGE SCALE GENOMIC DNA]</scope>
    <source>
        <strain evidence="2">HyVt-485</strain>
    </source>
</reference>
<proteinExistence type="predicted"/>
<dbReference type="PANTHER" id="PTHR34203:SF15">
    <property type="entry name" value="SLL1173 PROTEIN"/>
    <property type="match status" value="1"/>
</dbReference>
<keyword evidence="2" id="KW-0489">Methyltransferase</keyword>